<dbReference type="EMBL" id="BMVO01000021">
    <property type="protein sequence ID" value="GHB21518.1"/>
    <property type="molecule type" value="Genomic_DNA"/>
</dbReference>
<comment type="caution">
    <text evidence="7">The sequence shown here is derived from an EMBL/GenBank/DDBJ whole genome shotgun (WGS) entry which is preliminary data.</text>
</comment>
<dbReference type="PANTHER" id="PTHR43289">
    <property type="entry name" value="MITOGEN-ACTIVATED PROTEIN KINASE KINASE KINASE 20-RELATED"/>
    <property type="match status" value="1"/>
</dbReference>
<dbReference type="SMART" id="SM00564">
    <property type="entry name" value="PQQ"/>
    <property type="match status" value="4"/>
</dbReference>
<dbReference type="InterPro" id="IPR011047">
    <property type="entry name" value="Quinoprotein_ADH-like_sf"/>
</dbReference>
<dbReference type="RefSeq" id="WP_189716076.1">
    <property type="nucleotide sequence ID" value="NZ_BMVO01000021.1"/>
</dbReference>
<evidence type="ECO:0000256" key="5">
    <source>
        <dbReference type="SAM" id="MobiDB-lite"/>
    </source>
</evidence>
<evidence type="ECO:0000256" key="4">
    <source>
        <dbReference type="ARBA" id="ARBA00022840"/>
    </source>
</evidence>
<reference evidence="8" key="1">
    <citation type="journal article" date="2019" name="Int. J. Syst. Evol. Microbiol.">
        <title>The Global Catalogue of Microorganisms (GCM) 10K type strain sequencing project: providing services to taxonomists for standard genome sequencing and annotation.</title>
        <authorList>
            <consortium name="The Broad Institute Genomics Platform"/>
            <consortium name="The Broad Institute Genome Sequencing Center for Infectious Disease"/>
            <person name="Wu L."/>
            <person name="Ma J."/>
        </authorList>
    </citation>
    <scope>NUCLEOTIDE SEQUENCE [LARGE SCALE GENOMIC DNA]</scope>
    <source>
        <strain evidence="8">JCM 4737</strain>
    </source>
</reference>
<dbReference type="Gene3D" id="1.10.510.10">
    <property type="entry name" value="Transferase(Phosphotransferase) domain 1"/>
    <property type="match status" value="1"/>
</dbReference>
<evidence type="ECO:0000256" key="2">
    <source>
        <dbReference type="ARBA" id="ARBA00022741"/>
    </source>
</evidence>
<keyword evidence="3" id="KW-0418">Kinase</keyword>
<keyword evidence="1" id="KW-0808">Transferase</keyword>
<keyword evidence="8" id="KW-1185">Reference proteome</keyword>
<dbReference type="InterPro" id="IPR002372">
    <property type="entry name" value="PQQ_rpt_dom"/>
</dbReference>
<accession>A0ABQ3E2Q0</accession>
<dbReference type="Proteomes" id="UP000599437">
    <property type="component" value="Unassembled WGS sequence"/>
</dbReference>
<feature type="domain" description="Protein kinase" evidence="6">
    <location>
        <begin position="15"/>
        <end position="274"/>
    </location>
</feature>
<feature type="compositionally biased region" description="Low complexity" evidence="5">
    <location>
        <begin position="460"/>
        <end position="469"/>
    </location>
</feature>
<evidence type="ECO:0000259" key="6">
    <source>
        <dbReference type="PROSITE" id="PS50011"/>
    </source>
</evidence>
<evidence type="ECO:0000313" key="8">
    <source>
        <dbReference type="Proteomes" id="UP000599437"/>
    </source>
</evidence>
<dbReference type="Gene3D" id="2.40.10.480">
    <property type="match status" value="1"/>
</dbReference>
<organism evidence="7 8">
    <name type="scientific">Streptomyces chryseus</name>
    <dbReference type="NCBI Taxonomy" id="68186"/>
    <lineage>
        <taxon>Bacteria</taxon>
        <taxon>Bacillati</taxon>
        <taxon>Actinomycetota</taxon>
        <taxon>Actinomycetes</taxon>
        <taxon>Kitasatosporales</taxon>
        <taxon>Streptomycetaceae</taxon>
        <taxon>Streptomyces</taxon>
    </lineage>
</organism>
<evidence type="ECO:0000256" key="1">
    <source>
        <dbReference type="ARBA" id="ARBA00022679"/>
    </source>
</evidence>
<feature type="region of interest" description="Disordered" evidence="5">
    <location>
        <begin position="303"/>
        <end position="474"/>
    </location>
</feature>
<dbReference type="Pfam" id="PF00069">
    <property type="entry name" value="Pkinase"/>
    <property type="match status" value="1"/>
</dbReference>
<gene>
    <name evidence="7" type="ORF">GCM10010346_51550</name>
</gene>
<dbReference type="PROSITE" id="PS50011">
    <property type="entry name" value="PROTEIN_KINASE_DOM"/>
    <property type="match status" value="1"/>
</dbReference>
<evidence type="ECO:0000256" key="3">
    <source>
        <dbReference type="ARBA" id="ARBA00022777"/>
    </source>
</evidence>
<dbReference type="SUPFAM" id="SSF50998">
    <property type="entry name" value="Quinoprotein alcohol dehydrogenase-like"/>
    <property type="match status" value="2"/>
</dbReference>
<feature type="compositionally biased region" description="Low complexity" evidence="5">
    <location>
        <begin position="423"/>
        <end position="440"/>
    </location>
</feature>
<protein>
    <recommendedName>
        <fullName evidence="6">Protein kinase domain-containing protein</fullName>
    </recommendedName>
</protein>
<keyword evidence="4" id="KW-0067">ATP-binding</keyword>
<keyword evidence="2" id="KW-0547">Nucleotide-binding</keyword>
<dbReference type="InterPro" id="IPR015943">
    <property type="entry name" value="WD40/YVTN_repeat-like_dom_sf"/>
</dbReference>
<dbReference type="InterPro" id="IPR000719">
    <property type="entry name" value="Prot_kinase_dom"/>
</dbReference>
<sequence>MEALRQDDPRRIGPYVPLSRLRETASAVQYLAHGSDGATAVVAVARPELAGLPAFRRRFQAEAQTAERLAGGWVQAPLASRVDAPGSSEGADRPGLWTATAYVPALTLAEAVALAGPLPERTVRILGAALAETLSRVHATGAVLHGLAADTVLLAADGPRLTAFGALGAAAAAEAGPGGQLSVRLGYLTPEQLAGKEPGPASDLFVLGLLLAYAATGATPWAAGPQDAAADRIAHAEPELAGVPDQLRALIARCLAKSPADRPSPGALAAELALEGAAALARPGWLPDPLVSALADQAARAAEPARVAPTVNGDRTATAGQAPARPATEDRSEGSPGTAALVPGRAPGRPGEIPAGPTGAADVGSGLTRRLVTRRDAGAPTEDLSGVTRRLVPRRDAGLPAEGPPPADPQPTGALVPAPPRAHPAAALTLPPATVGAPATAPAPAPARPPRPAPLPHTGPGPHHAASPARADDRFGGLSRRGLLTGLAAGATGLLVGGGGVLALSGGEDDAPPVRTDDPKPAARRKPLPGVAPDPLWHYRHPVALVAGGPAARLWRDQVLLIPGEDLTTALDLRTGRRLWEQKAAGTKYGPEAADGSHCFVVTATDFLWLSAKDGTVKHRVPYAPLLTKGQKDTRATLGGRVTADGPVVWFSARVETLGGKKNKVTRTRTYLLAYDMAARKELWRTEMPNGRPGPVPRYEAVGLRPGGLLVRQDNGSLTADQQKKAKGKAAFVLVDRRTGKTLWRKSFPGVRPDAGATDDPSGRLYAAVDGGLQAYDTRGGKKLWKAENASGPAGPPPYGFGRGVVGGTTLYVPSGRNEVYAVDTASGAQRWQRATEYPGRATARIALSGSGRTVLALNDTQVTAIGADDGRRRWKFQDSGDTAAGAEDAWAAYRAQTFGDRAAVVWRGRNFYALPLD</sequence>
<name>A0ABQ3E2Q0_9ACTN</name>
<dbReference type="PANTHER" id="PTHR43289:SF34">
    <property type="entry name" value="SERINE_THREONINE-PROTEIN KINASE YBDM-RELATED"/>
    <property type="match status" value="1"/>
</dbReference>
<feature type="region of interest" description="Disordered" evidence="5">
    <location>
        <begin position="505"/>
        <end position="529"/>
    </location>
</feature>
<dbReference type="InterPro" id="IPR018391">
    <property type="entry name" value="PQQ_b-propeller_rpt"/>
</dbReference>
<dbReference type="SMART" id="SM00220">
    <property type="entry name" value="S_TKc"/>
    <property type="match status" value="1"/>
</dbReference>
<proteinExistence type="predicted"/>
<evidence type="ECO:0000313" key="7">
    <source>
        <dbReference type="EMBL" id="GHB21518.1"/>
    </source>
</evidence>
<dbReference type="InterPro" id="IPR011009">
    <property type="entry name" value="Kinase-like_dom_sf"/>
</dbReference>
<feature type="compositionally biased region" description="Pro residues" evidence="5">
    <location>
        <begin position="441"/>
        <end position="459"/>
    </location>
</feature>
<dbReference type="SUPFAM" id="SSF56112">
    <property type="entry name" value="Protein kinase-like (PK-like)"/>
    <property type="match status" value="1"/>
</dbReference>
<dbReference type="Gene3D" id="2.130.10.10">
    <property type="entry name" value="YVTN repeat-like/Quinoprotein amine dehydrogenase"/>
    <property type="match status" value="1"/>
</dbReference>
<dbReference type="Pfam" id="PF13360">
    <property type="entry name" value="PQQ_2"/>
    <property type="match status" value="1"/>
</dbReference>